<comment type="caution">
    <text evidence="1">The sequence shown here is derived from an EMBL/GenBank/DDBJ whole genome shotgun (WGS) entry which is preliminary data.</text>
</comment>
<reference evidence="1 2" key="1">
    <citation type="submission" date="2020-03" db="EMBL/GenBank/DDBJ databases">
        <title>Draft genome sequence of environmentally isolated violet-colored cultures.</title>
        <authorList>
            <person name="Wilson H.S."/>
        </authorList>
    </citation>
    <scope>NUCLEOTIDE SEQUENCE [LARGE SCALE GENOMIC DNA]</scope>
    <source>
        <strain evidence="1 2">HSC-16F04</strain>
    </source>
</reference>
<protein>
    <submittedName>
        <fullName evidence="1">Uncharacterized protein</fullName>
    </submittedName>
</protein>
<keyword evidence="2" id="KW-1185">Reference proteome</keyword>
<gene>
    <name evidence="1" type="ORF">HA050_08380</name>
</gene>
<dbReference type="RefSeq" id="WP_166824565.1">
    <property type="nucleotide sequence ID" value="NZ_JAAOLX010000004.1"/>
</dbReference>
<dbReference type="EMBL" id="JAAOLX010000004">
    <property type="protein sequence ID" value="NHQ86133.1"/>
    <property type="molecule type" value="Genomic_DNA"/>
</dbReference>
<evidence type="ECO:0000313" key="1">
    <source>
        <dbReference type="EMBL" id="NHQ86133.1"/>
    </source>
</evidence>
<name>A0ABX0L0T6_9NEIS</name>
<proteinExistence type="predicted"/>
<dbReference type="Proteomes" id="UP000712570">
    <property type="component" value="Unassembled WGS sequence"/>
</dbReference>
<sequence>MLFHRNSKPRAKAIPLSEWQDPVEDVAILLSERRCTVYFTVGESEKIGRLSFEGVWATRSVRTEVAPYDDTASGFSSYIVEVFDSPWPNEVEQGFYTESARARLHTESRHFLVKGHDVYHEVLCRAYVEAYLSPGEPSFSYAKQCLASAEPSVKGTSCGKPQAAPYVER</sequence>
<organism evidence="1 2">
    <name type="scientific">Iodobacter violaceini</name>
    <dbReference type="NCBI Taxonomy" id="3044271"/>
    <lineage>
        <taxon>Bacteria</taxon>
        <taxon>Pseudomonadati</taxon>
        <taxon>Pseudomonadota</taxon>
        <taxon>Betaproteobacteria</taxon>
        <taxon>Neisseriales</taxon>
        <taxon>Chitinibacteraceae</taxon>
        <taxon>Iodobacter</taxon>
    </lineage>
</organism>
<accession>A0ABX0L0T6</accession>
<evidence type="ECO:0000313" key="2">
    <source>
        <dbReference type="Proteomes" id="UP000712570"/>
    </source>
</evidence>